<protein>
    <submittedName>
        <fullName evidence="7">C-type cytochrome</fullName>
    </submittedName>
</protein>
<evidence type="ECO:0000256" key="1">
    <source>
        <dbReference type="ARBA" id="ARBA00022617"/>
    </source>
</evidence>
<evidence type="ECO:0000256" key="3">
    <source>
        <dbReference type="ARBA" id="ARBA00023004"/>
    </source>
</evidence>
<keyword evidence="8" id="KW-1185">Reference proteome</keyword>
<evidence type="ECO:0000256" key="4">
    <source>
        <dbReference type="PROSITE-ProRule" id="PRU00433"/>
    </source>
</evidence>
<reference evidence="7 8" key="1">
    <citation type="submission" date="2019-11" db="EMBL/GenBank/DDBJ databases">
        <authorList>
            <person name="He Y."/>
        </authorList>
    </citation>
    <scope>NUCLEOTIDE SEQUENCE [LARGE SCALE GENOMIC DNA]</scope>
    <source>
        <strain evidence="7 8">SCSIO 58843</strain>
    </source>
</reference>
<dbReference type="Gene3D" id="1.10.760.10">
    <property type="entry name" value="Cytochrome c-like domain"/>
    <property type="match status" value="1"/>
</dbReference>
<proteinExistence type="predicted"/>
<dbReference type="PANTHER" id="PTHR33751:SF1">
    <property type="entry name" value="CBB3-TYPE CYTOCHROME C OXIDASE SUBUNIT FIXP"/>
    <property type="match status" value="1"/>
</dbReference>
<accession>A0A5Q2RH67</accession>
<dbReference type="KEGG" id="atq:GH723_03230"/>
<dbReference type="InterPro" id="IPR050597">
    <property type="entry name" value="Cytochrome_c_Oxidase_Subunit"/>
</dbReference>
<evidence type="ECO:0000313" key="8">
    <source>
        <dbReference type="Proteomes" id="UP000334019"/>
    </source>
</evidence>
<dbReference type="SUPFAM" id="SSF46626">
    <property type="entry name" value="Cytochrome c"/>
    <property type="match status" value="1"/>
</dbReference>
<feature type="signal peptide" evidence="5">
    <location>
        <begin position="1"/>
        <end position="23"/>
    </location>
</feature>
<feature type="chain" id="PRO_5038984632" evidence="5">
    <location>
        <begin position="24"/>
        <end position="127"/>
    </location>
</feature>
<dbReference type="InterPro" id="IPR036909">
    <property type="entry name" value="Cyt_c-like_dom_sf"/>
</dbReference>
<keyword evidence="2 4" id="KW-0479">Metal-binding</keyword>
<dbReference type="EMBL" id="CP045851">
    <property type="protein sequence ID" value="QGG94192.1"/>
    <property type="molecule type" value="Genomic_DNA"/>
</dbReference>
<dbReference type="GO" id="GO:0046872">
    <property type="term" value="F:metal ion binding"/>
    <property type="evidence" value="ECO:0007669"/>
    <property type="project" value="UniProtKB-KW"/>
</dbReference>
<dbReference type="InterPro" id="IPR009056">
    <property type="entry name" value="Cyt_c-like_dom"/>
</dbReference>
<name>A0A5Q2RH67_9ACTN</name>
<evidence type="ECO:0000256" key="2">
    <source>
        <dbReference type="ARBA" id="ARBA00022723"/>
    </source>
</evidence>
<dbReference type="PROSITE" id="PS51007">
    <property type="entry name" value="CYTC"/>
    <property type="match status" value="1"/>
</dbReference>
<dbReference type="PROSITE" id="PS51257">
    <property type="entry name" value="PROKAR_LIPOPROTEIN"/>
    <property type="match status" value="1"/>
</dbReference>
<dbReference type="PANTHER" id="PTHR33751">
    <property type="entry name" value="CBB3-TYPE CYTOCHROME C OXIDASE SUBUNIT FIXP"/>
    <property type="match status" value="1"/>
</dbReference>
<dbReference type="Pfam" id="PF00034">
    <property type="entry name" value="Cytochrom_C"/>
    <property type="match status" value="1"/>
</dbReference>
<keyword evidence="1 4" id="KW-0349">Heme</keyword>
<organism evidence="7 8">
    <name type="scientific">Actinomarinicola tropica</name>
    <dbReference type="NCBI Taxonomy" id="2789776"/>
    <lineage>
        <taxon>Bacteria</taxon>
        <taxon>Bacillati</taxon>
        <taxon>Actinomycetota</taxon>
        <taxon>Acidimicrobiia</taxon>
        <taxon>Acidimicrobiales</taxon>
        <taxon>Iamiaceae</taxon>
        <taxon>Actinomarinicola</taxon>
    </lineage>
</organism>
<sequence>MGGSLRAMVLLCAVLAAVLSSCSDETSSTVASGSSGEALYQESCASCHGSDLRGTDQGPPHLSQVYASDHHPDASFRAAISQGSRAHHWNFGDMPPVEGLDDDEIDRIIAYVREQQEIHGLEPYPPS</sequence>
<dbReference type="AlphaFoldDB" id="A0A5Q2RH67"/>
<dbReference type="Proteomes" id="UP000334019">
    <property type="component" value="Chromosome"/>
</dbReference>
<keyword evidence="3 4" id="KW-0408">Iron</keyword>
<keyword evidence="5" id="KW-0732">Signal</keyword>
<dbReference type="GO" id="GO:0009055">
    <property type="term" value="F:electron transfer activity"/>
    <property type="evidence" value="ECO:0007669"/>
    <property type="project" value="InterPro"/>
</dbReference>
<evidence type="ECO:0000259" key="6">
    <source>
        <dbReference type="PROSITE" id="PS51007"/>
    </source>
</evidence>
<gene>
    <name evidence="7" type="ORF">GH723_03230</name>
</gene>
<feature type="domain" description="Cytochrome c" evidence="6">
    <location>
        <begin position="31"/>
        <end position="116"/>
    </location>
</feature>
<dbReference type="GO" id="GO:0020037">
    <property type="term" value="F:heme binding"/>
    <property type="evidence" value="ECO:0007669"/>
    <property type="project" value="InterPro"/>
</dbReference>
<evidence type="ECO:0000313" key="7">
    <source>
        <dbReference type="EMBL" id="QGG94192.1"/>
    </source>
</evidence>
<evidence type="ECO:0000256" key="5">
    <source>
        <dbReference type="SAM" id="SignalP"/>
    </source>
</evidence>